<gene>
    <name evidence="5" type="ORF">B1B_02078</name>
</gene>
<dbReference type="Gene3D" id="3.40.50.300">
    <property type="entry name" value="P-loop containing nucleotide triphosphate hydrolases"/>
    <property type="match status" value="1"/>
</dbReference>
<reference evidence="5" key="2">
    <citation type="journal article" date="2014" name="ISME J.">
        <title>Microbial stratification in low pH oxic and suboxic macroscopic growths along an acid mine drainage.</title>
        <authorList>
            <person name="Mendez-Garcia C."/>
            <person name="Mesa V."/>
            <person name="Sprenger R.R."/>
            <person name="Richter M."/>
            <person name="Diez M.S."/>
            <person name="Solano J."/>
            <person name="Bargiela R."/>
            <person name="Golyshina O.V."/>
            <person name="Manteca A."/>
            <person name="Ramos J.L."/>
            <person name="Gallego J.R."/>
            <person name="Llorente I."/>
            <person name="Martins Dos Santos V.A."/>
            <person name="Jensen O.N."/>
            <person name="Pelaez A.I."/>
            <person name="Sanchez J."/>
            <person name="Ferrer M."/>
        </authorList>
    </citation>
    <scope>NUCLEOTIDE SEQUENCE</scope>
</reference>
<accession>T1C3S4</accession>
<dbReference type="AlphaFoldDB" id="T1C3S4"/>
<dbReference type="FunFam" id="3.40.50.300:FF:000640">
    <property type="entry name" value="MoxR family ATPase"/>
    <property type="match status" value="1"/>
</dbReference>
<sequence>MDGAATRVRMDRIHEAVHRAIVGRDAVLDQIAVGLLADGHLLLEDLPGLGKTLMAKSFAQALGLKFQRIQFTSDLLPHDITGTEILEEDRQIRFRPGPLFANLVLADEINRAPPKVQSALLEAMQEYQVTSERTTYPLDRPFLVLATENPLELEGTYPLPEAQIDRFLLRLRVGYPTIEEEREILKRRRERKQETVEVPPVLTLSEFQEMQRSVEEVAVDPSIESYIVDLVRATRDDPRSEVGASPRGSLALIRIARARALVEGRDYVLPDDVKSYAIPALAHRITVKAEPWTPGDSAGRRSFG</sequence>
<dbReference type="InterPro" id="IPR041628">
    <property type="entry name" value="ChlI/MoxR_AAA_lid"/>
</dbReference>
<comment type="caution">
    <text evidence="5">The sequence shown here is derived from an EMBL/GenBank/DDBJ whole genome shotgun (WGS) entry which is preliminary data.</text>
</comment>
<dbReference type="InterPro" id="IPR011703">
    <property type="entry name" value="ATPase_AAA-3"/>
</dbReference>
<organism evidence="5">
    <name type="scientific">mine drainage metagenome</name>
    <dbReference type="NCBI Taxonomy" id="410659"/>
    <lineage>
        <taxon>unclassified sequences</taxon>
        <taxon>metagenomes</taxon>
        <taxon>ecological metagenomes</taxon>
    </lineage>
</organism>
<dbReference type="GO" id="GO:0016887">
    <property type="term" value="F:ATP hydrolysis activity"/>
    <property type="evidence" value="ECO:0007669"/>
    <property type="project" value="InterPro"/>
</dbReference>
<dbReference type="CDD" id="cd00009">
    <property type="entry name" value="AAA"/>
    <property type="match status" value="1"/>
</dbReference>
<dbReference type="GO" id="GO:0005524">
    <property type="term" value="F:ATP binding"/>
    <property type="evidence" value="ECO:0007669"/>
    <property type="project" value="UniProtKB-KW"/>
</dbReference>
<dbReference type="EMBL" id="AUZY01001223">
    <property type="protein sequence ID" value="EQD75518.1"/>
    <property type="molecule type" value="Genomic_DNA"/>
</dbReference>
<keyword evidence="2" id="KW-0067">ATP-binding</keyword>
<feature type="domain" description="ChlI/MoxR AAA lid" evidence="4">
    <location>
        <begin position="232"/>
        <end position="295"/>
    </location>
</feature>
<dbReference type="PANTHER" id="PTHR42759">
    <property type="entry name" value="MOXR FAMILY PROTEIN"/>
    <property type="match status" value="1"/>
</dbReference>
<dbReference type="PANTHER" id="PTHR42759:SF1">
    <property type="entry name" value="MAGNESIUM-CHELATASE SUBUNIT CHLD"/>
    <property type="match status" value="1"/>
</dbReference>
<evidence type="ECO:0000259" key="4">
    <source>
        <dbReference type="Pfam" id="PF17863"/>
    </source>
</evidence>
<reference evidence="5" key="1">
    <citation type="submission" date="2013-08" db="EMBL/GenBank/DDBJ databases">
        <authorList>
            <person name="Mendez C."/>
            <person name="Richter M."/>
            <person name="Ferrer M."/>
            <person name="Sanchez J."/>
        </authorList>
    </citation>
    <scope>NUCLEOTIDE SEQUENCE</scope>
</reference>
<dbReference type="Pfam" id="PF07726">
    <property type="entry name" value="AAA_3"/>
    <property type="match status" value="1"/>
</dbReference>
<feature type="domain" description="ATPase AAA-3" evidence="3">
    <location>
        <begin position="40"/>
        <end position="169"/>
    </location>
</feature>
<dbReference type="InterPro" id="IPR050764">
    <property type="entry name" value="CbbQ/NirQ/NorQ/GpvN"/>
</dbReference>
<name>T1C3S4_9ZZZZ</name>
<dbReference type="InterPro" id="IPR027417">
    <property type="entry name" value="P-loop_NTPase"/>
</dbReference>
<proteinExistence type="predicted"/>
<dbReference type="Pfam" id="PF17863">
    <property type="entry name" value="AAA_lid_2"/>
    <property type="match status" value="1"/>
</dbReference>
<evidence type="ECO:0000259" key="3">
    <source>
        <dbReference type="Pfam" id="PF07726"/>
    </source>
</evidence>
<evidence type="ECO:0000256" key="1">
    <source>
        <dbReference type="ARBA" id="ARBA00022741"/>
    </source>
</evidence>
<protein>
    <submittedName>
        <fullName evidence="5">Methanol dehydrogenase regulatory protein</fullName>
    </submittedName>
</protein>
<dbReference type="PIRSF" id="PIRSF002849">
    <property type="entry name" value="AAA_ATPase_chaperone_MoxR_prd"/>
    <property type="match status" value="1"/>
</dbReference>
<dbReference type="SUPFAM" id="SSF52540">
    <property type="entry name" value="P-loop containing nucleoside triphosphate hydrolases"/>
    <property type="match status" value="1"/>
</dbReference>
<dbReference type="Gene3D" id="1.10.8.80">
    <property type="entry name" value="Magnesium chelatase subunit I, C-Terminal domain"/>
    <property type="match status" value="1"/>
</dbReference>
<keyword evidence="1" id="KW-0547">Nucleotide-binding</keyword>
<evidence type="ECO:0000313" key="5">
    <source>
        <dbReference type="EMBL" id="EQD75518.1"/>
    </source>
</evidence>
<evidence type="ECO:0000256" key="2">
    <source>
        <dbReference type="ARBA" id="ARBA00022840"/>
    </source>
</evidence>